<comment type="caution">
    <text evidence="3">The sequence shown here is derived from an EMBL/GenBank/DDBJ whole genome shotgun (WGS) entry which is preliminary data.</text>
</comment>
<feature type="domain" description="DUF1508" evidence="2">
    <location>
        <begin position="61"/>
        <end position="108"/>
    </location>
</feature>
<dbReference type="EMBL" id="NEVK01000003">
    <property type="protein sequence ID" value="OZI25201.1"/>
    <property type="molecule type" value="Genomic_DNA"/>
</dbReference>
<evidence type="ECO:0000313" key="3">
    <source>
        <dbReference type="EMBL" id="OZI25201.1"/>
    </source>
</evidence>
<dbReference type="PANTHER" id="PTHR40606:SF1">
    <property type="entry name" value="UPF0339 PROTEIN YEGP"/>
    <property type="match status" value="1"/>
</dbReference>
<dbReference type="Proteomes" id="UP000216947">
    <property type="component" value="Unassembled WGS sequence"/>
</dbReference>
<dbReference type="AlphaFoldDB" id="A0A261RJX1"/>
<keyword evidence="4" id="KW-1185">Reference proteome</keyword>
<dbReference type="SUPFAM" id="SSF160113">
    <property type="entry name" value="YegP-like"/>
    <property type="match status" value="2"/>
</dbReference>
<proteinExistence type="predicted"/>
<reference evidence="4" key="1">
    <citation type="submission" date="2017-05" db="EMBL/GenBank/DDBJ databases">
        <title>Complete and WGS of Bordetella genogroups.</title>
        <authorList>
            <person name="Spilker T."/>
            <person name="Lipuma J."/>
        </authorList>
    </citation>
    <scope>NUCLEOTIDE SEQUENCE [LARGE SCALE GENOMIC DNA]</scope>
    <source>
        <strain evidence="4">AU18089</strain>
    </source>
</reference>
<gene>
    <name evidence="3" type="ORF">CAL19_06980</name>
</gene>
<dbReference type="Pfam" id="PF07411">
    <property type="entry name" value="DUF1508"/>
    <property type="match status" value="2"/>
</dbReference>
<dbReference type="InterPro" id="IPR036913">
    <property type="entry name" value="YegP-like_sf"/>
</dbReference>
<dbReference type="PANTHER" id="PTHR40606">
    <property type="match status" value="1"/>
</dbReference>
<dbReference type="InterPro" id="IPR051141">
    <property type="entry name" value="UPF0339_domain"/>
</dbReference>
<dbReference type="RefSeq" id="WP_026638162.1">
    <property type="nucleotide sequence ID" value="NZ_NEVI01000015.1"/>
</dbReference>
<name>A0A261RJX1_9BORD</name>
<organism evidence="3 4">
    <name type="scientific">Bordetella genomosp. 7</name>
    <dbReference type="NCBI Taxonomy" id="1416805"/>
    <lineage>
        <taxon>Bacteria</taxon>
        <taxon>Pseudomonadati</taxon>
        <taxon>Pseudomonadota</taxon>
        <taxon>Betaproteobacteria</taxon>
        <taxon>Burkholderiales</taxon>
        <taxon>Alcaligenaceae</taxon>
        <taxon>Bordetella</taxon>
    </lineage>
</organism>
<protein>
    <recommendedName>
        <fullName evidence="2">DUF1508 domain-containing protein</fullName>
    </recommendedName>
</protein>
<dbReference type="Gene3D" id="2.30.29.80">
    <property type="match status" value="1"/>
</dbReference>
<sequence>MAGWFELKKASNGQFHFVLKAGNGEPVLSSEMYNAKASAENGIASVQKNSGDASRYSLSTASNGKFYFTLRAANNQVIGSSQMYSSEAARSGGIESVKQNGATQTIRDQA</sequence>
<feature type="region of interest" description="Disordered" evidence="1">
    <location>
        <begin position="89"/>
        <end position="110"/>
    </location>
</feature>
<evidence type="ECO:0000259" key="2">
    <source>
        <dbReference type="Pfam" id="PF07411"/>
    </source>
</evidence>
<feature type="compositionally biased region" description="Polar residues" evidence="1">
    <location>
        <begin position="97"/>
        <end position="110"/>
    </location>
</feature>
<dbReference type="OrthoDB" id="9802792at2"/>
<evidence type="ECO:0000313" key="4">
    <source>
        <dbReference type="Proteomes" id="UP000216947"/>
    </source>
</evidence>
<accession>A0A261RJX1</accession>
<feature type="domain" description="DUF1508" evidence="2">
    <location>
        <begin position="10"/>
        <end position="56"/>
    </location>
</feature>
<dbReference type="InterPro" id="IPR010879">
    <property type="entry name" value="DUF1508"/>
</dbReference>
<evidence type="ECO:0000256" key="1">
    <source>
        <dbReference type="SAM" id="MobiDB-lite"/>
    </source>
</evidence>